<dbReference type="EMBL" id="JBHULB010000008">
    <property type="protein sequence ID" value="MFD2586718.1"/>
    <property type="molecule type" value="Genomic_DNA"/>
</dbReference>
<dbReference type="InterPro" id="IPR008972">
    <property type="entry name" value="Cupredoxin"/>
</dbReference>
<dbReference type="PANTHER" id="PTHR39335:SF1">
    <property type="entry name" value="BLL4220 PROTEIN"/>
    <property type="match status" value="1"/>
</dbReference>
<dbReference type="Proteomes" id="UP001597526">
    <property type="component" value="Unassembled WGS sequence"/>
</dbReference>
<gene>
    <name evidence="1" type="ORF">ACFSQJ_07230</name>
</gene>
<reference evidence="2" key="1">
    <citation type="journal article" date="2019" name="Int. J. Syst. Evol. Microbiol.">
        <title>The Global Catalogue of Microorganisms (GCM) 10K type strain sequencing project: providing services to taxonomists for standard genome sequencing and annotation.</title>
        <authorList>
            <consortium name="The Broad Institute Genomics Platform"/>
            <consortium name="The Broad Institute Genome Sequencing Center for Infectious Disease"/>
            <person name="Wu L."/>
            <person name="Ma J."/>
        </authorList>
    </citation>
    <scope>NUCLEOTIDE SEQUENCE [LARGE SCALE GENOMIC DNA]</scope>
    <source>
        <strain evidence="2">KCTC 52368</strain>
    </source>
</reference>
<protein>
    <submittedName>
        <fullName evidence="1">Uncharacterized protein</fullName>
    </submittedName>
</protein>
<dbReference type="InterPro" id="IPR005297">
    <property type="entry name" value="Lipoprotein_repeat"/>
</dbReference>
<organism evidence="1 2">
    <name type="scientific">Croceitalea marina</name>
    <dbReference type="NCBI Taxonomy" id="1775166"/>
    <lineage>
        <taxon>Bacteria</taxon>
        <taxon>Pseudomonadati</taxon>
        <taxon>Bacteroidota</taxon>
        <taxon>Flavobacteriia</taxon>
        <taxon>Flavobacteriales</taxon>
        <taxon>Flavobacteriaceae</taxon>
        <taxon>Croceitalea</taxon>
    </lineage>
</organism>
<evidence type="ECO:0000313" key="1">
    <source>
        <dbReference type="EMBL" id="MFD2586718.1"/>
    </source>
</evidence>
<accession>A0ABW5MX28</accession>
<dbReference type="RefSeq" id="WP_377766298.1">
    <property type="nucleotide sequence ID" value="NZ_JBHULB010000008.1"/>
</dbReference>
<evidence type="ECO:0000313" key="2">
    <source>
        <dbReference type="Proteomes" id="UP001597526"/>
    </source>
</evidence>
<comment type="caution">
    <text evidence="1">The sequence shown here is derived from an EMBL/GenBank/DDBJ whole genome shotgun (WGS) entry which is preliminary data.</text>
</comment>
<name>A0ABW5MX28_9FLAO</name>
<dbReference type="PROSITE" id="PS51257">
    <property type="entry name" value="PROKAR_LIPOPROTEIN"/>
    <property type="match status" value="1"/>
</dbReference>
<dbReference type="Pfam" id="PF03640">
    <property type="entry name" value="Lipoprotein_15"/>
    <property type="match status" value="3"/>
</dbReference>
<sequence>MKNFFVFVFVTLFVISCSDDNGYGNDQDQGSDDDQPVAVENSVRLSVDPDFGNVLTNSEGFTLYFFAPDSKGGSNCLNGCATTWPAFDASELTLDEGLSANDFGTIARTDGGTQVTYKGWPLYLFANDTTAGQINGDGSGGVWFVAKPDYSVMLTQSQLVGRDSDGNETNLNSSFEEGEGSTFYITDDNGVTLYHFSNDESGTNNFTNADLSNNGVWPIFHTELRNVPSVLNIDDFGAIDVFGEAQLTYKGWPLYKFSGDENRGDNFGVGFPSAGVWPILNENTQNAPEPENVNSVETTFSVSNVGASAYVFDFTDIENPELELTRGSTYEFNVNSPGHPFIIKSVSSTGTENSFNDGVTNNGIAEGTITFTVPEDAPDVLFYNCEFHASMTGRIRIVDAEETTAMDVTNNGAVSYIFAGSGFANDENPNFTLRRGRTYQFNVNTPGHPFLIKFVQSTGSGNAFDDGVTNNGASTGTITFTVPADAPDTLFYNCEFHGTMTGIFVITD</sequence>
<dbReference type="PANTHER" id="PTHR39335">
    <property type="entry name" value="BLL4220 PROTEIN"/>
    <property type="match status" value="1"/>
</dbReference>
<dbReference type="Gene3D" id="2.60.40.420">
    <property type="entry name" value="Cupredoxins - blue copper proteins"/>
    <property type="match status" value="2"/>
</dbReference>
<dbReference type="SUPFAM" id="SSF49503">
    <property type="entry name" value="Cupredoxins"/>
    <property type="match status" value="2"/>
</dbReference>
<keyword evidence="2" id="KW-1185">Reference proteome</keyword>
<proteinExistence type="predicted"/>